<keyword evidence="1 2" id="KW-0663">Pyridoxal phosphate</keyword>
<dbReference type="EMBL" id="BMQL01000027">
    <property type="protein sequence ID" value="GGR21534.1"/>
    <property type="molecule type" value="Genomic_DNA"/>
</dbReference>
<evidence type="ECO:0000313" key="7">
    <source>
        <dbReference type="Proteomes" id="UP000603865"/>
    </source>
</evidence>
<evidence type="ECO:0000259" key="5">
    <source>
        <dbReference type="Pfam" id="PF01168"/>
    </source>
</evidence>
<dbReference type="GO" id="GO:0030170">
    <property type="term" value="F:pyridoxal phosphate binding"/>
    <property type="evidence" value="ECO:0007669"/>
    <property type="project" value="InterPro"/>
</dbReference>
<dbReference type="InterPro" id="IPR011078">
    <property type="entry name" value="PyrdxlP_homeostasis"/>
</dbReference>
<organism evidence="6 7">
    <name type="scientific">Deinococcus ruber</name>
    <dbReference type="NCBI Taxonomy" id="1848197"/>
    <lineage>
        <taxon>Bacteria</taxon>
        <taxon>Thermotogati</taxon>
        <taxon>Deinococcota</taxon>
        <taxon>Deinococci</taxon>
        <taxon>Deinococcales</taxon>
        <taxon>Deinococcaceae</taxon>
        <taxon>Deinococcus</taxon>
    </lineage>
</organism>
<dbReference type="PANTHER" id="PTHR10146">
    <property type="entry name" value="PROLINE SYNTHETASE CO-TRANSCRIBED BACTERIAL HOMOLOG PROTEIN"/>
    <property type="match status" value="1"/>
</dbReference>
<feature type="coiled-coil region" evidence="4">
    <location>
        <begin position="52"/>
        <end position="79"/>
    </location>
</feature>
<dbReference type="Proteomes" id="UP000603865">
    <property type="component" value="Unassembled WGS sequence"/>
</dbReference>
<feature type="modified residue" description="N6-(pyridoxal phosphate)lysine" evidence="2">
    <location>
        <position position="30"/>
    </location>
</feature>
<comment type="similarity">
    <text evidence="3">Belongs to the pyridoxal phosphate-binding protein YggS/PROSC family.</text>
</comment>
<dbReference type="InterPro" id="IPR001608">
    <property type="entry name" value="Ala_racemase_N"/>
</dbReference>
<dbReference type="Pfam" id="PF01168">
    <property type="entry name" value="Ala_racemase_N"/>
    <property type="match status" value="1"/>
</dbReference>
<proteinExistence type="inferred from homology"/>
<dbReference type="InterPro" id="IPR029066">
    <property type="entry name" value="PLP-binding_barrel"/>
</dbReference>
<dbReference type="SUPFAM" id="SSF51419">
    <property type="entry name" value="PLP-binding barrel"/>
    <property type="match status" value="1"/>
</dbReference>
<dbReference type="AlphaFoldDB" id="A0A918CFE9"/>
<feature type="domain" description="Alanine racemase N-terminal" evidence="5">
    <location>
        <begin position="83"/>
        <end position="225"/>
    </location>
</feature>
<reference evidence="6" key="2">
    <citation type="submission" date="2020-09" db="EMBL/GenBank/DDBJ databases">
        <authorList>
            <person name="Sun Q."/>
            <person name="Ohkuma M."/>
        </authorList>
    </citation>
    <scope>NUCLEOTIDE SEQUENCE</scope>
    <source>
        <strain evidence="6">JCM 31311</strain>
    </source>
</reference>
<reference evidence="6" key="1">
    <citation type="journal article" date="2014" name="Int. J. Syst. Evol. Microbiol.">
        <title>Complete genome sequence of Corynebacterium casei LMG S-19264T (=DSM 44701T), isolated from a smear-ripened cheese.</title>
        <authorList>
            <consortium name="US DOE Joint Genome Institute (JGI-PGF)"/>
            <person name="Walter F."/>
            <person name="Albersmeier A."/>
            <person name="Kalinowski J."/>
            <person name="Ruckert C."/>
        </authorList>
    </citation>
    <scope>NUCLEOTIDE SEQUENCE</scope>
    <source>
        <strain evidence="6">JCM 31311</strain>
    </source>
</reference>
<gene>
    <name evidence="6" type="ORF">GCM10008957_37220</name>
</gene>
<sequence>MIEDVIRQIRAAEVAADRVPGSVRLVAVSKGHSLAQIHRHILAYSDLQPGGFPLAENRGQELRDKLDELRAEQGAAQATPEQPPLEWHFIGPVQRNKVKYLQAVTLIHTIETLEQAQAVAQAAQKWGHAPDVLLQRHNGEAQKHGASDEELPTLLRGVREAGLHVRGLMVMAPYDDLEAAERVFADTAQRAHALELSEMSMGMSDDFEAAIRHGATLVRIGRRLFAEASSGKNDLTDPAFGLH</sequence>
<protein>
    <submittedName>
        <fullName evidence="6">UPF0001 protein</fullName>
    </submittedName>
</protein>
<evidence type="ECO:0000256" key="2">
    <source>
        <dbReference type="PIRSR" id="PIRSR004848-1"/>
    </source>
</evidence>
<accession>A0A918CFE9</accession>
<evidence type="ECO:0000256" key="3">
    <source>
        <dbReference type="RuleBase" id="RU004514"/>
    </source>
</evidence>
<dbReference type="RefSeq" id="WP_189092010.1">
    <property type="nucleotide sequence ID" value="NZ_BMQL01000027.1"/>
</dbReference>
<dbReference type="PIRSF" id="PIRSF004848">
    <property type="entry name" value="YBL036c_PLPDEIII"/>
    <property type="match status" value="1"/>
</dbReference>
<keyword evidence="7" id="KW-1185">Reference proteome</keyword>
<dbReference type="PANTHER" id="PTHR10146:SF14">
    <property type="entry name" value="PYRIDOXAL PHOSPHATE HOMEOSTASIS PROTEIN"/>
    <property type="match status" value="1"/>
</dbReference>
<evidence type="ECO:0000256" key="4">
    <source>
        <dbReference type="SAM" id="Coils"/>
    </source>
</evidence>
<keyword evidence="4" id="KW-0175">Coiled coil</keyword>
<evidence type="ECO:0000256" key="1">
    <source>
        <dbReference type="ARBA" id="ARBA00022898"/>
    </source>
</evidence>
<dbReference type="NCBIfam" id="TIGR00044">
    <property type="entry name" value="YggS family pyridoxal phosphate-dependent enzyme"/>
    <property type="match status" value="1"/>
</dbReference>
<comment type="caution">
    <text evidence="6">The sequence shown here is derived from an EMBL/GenBank/DDBJ whole genome shotgun (WGS) entry which is preliminary data.</text>
</comment>
<dbReference type="PROSITE" id="PS01211">
    <property type="entry name" value="UPF0001"/>
    <property type="match status" value="1"/>
</dbReference>
<name>A0A918CFE9_9DEIO</name>
<dbReference type="Gene3D" id="3.20.20.10">
    <property type="entry name" value="Alanine racemase"/>
    <property type="match status" value="1"/>
</dbReference>
<comment type="cofactor">
    <cofactor evidence="2">
        <name>pyridoxal 5'-phosphate</name>
        <dbReference type="ChEBI" id="CHEBI:597326"/>
    </cofactor>
</comment>
<evidence type="ECO:0000313" key="6">
    <source>
        <dbReference type="EMBL" id="GGR21534.1"/>
    </source>
</evidence>